<evidence type="ECO:0000313" key="1">
    <source>
        <dbReference type="EMBL" id="CAD75869.1"/>
    </source>
</evidence>
<organism evidence="1 2">
    <name type="scientific">Rhodopirellula baltica (strain DSM 10527 / NCIMB 13988 / SH1)</name>
    <dbReference type="NCBI Taxonomy" id="243090"/>
    <lineage>
        <taxon>Bacteria</taxon>
        <taxon>Pseudomonadati</taxon>
        <taxon>Planctomycetota</taxon>
        <taxon>Planctomycetia</taxon>
        <taxon>Pirellulales</taxon>
        <taxon>Pirellulaceae</taxon>
        <taxon>Rhodopirellula</taxon>
    </lineage>
</organism>
<name>Q7UMP7_RHOBA</name>
<dbReference type="EMBL" id="BX294148">
    <property type="protein sequence ID" value="CAD75869.1"/>
    <property type="molecule type" value="Genomic_DNA"/>
</dbReference>
<reference evidence="1 2" key="1">
    <citation type="journal article" date="2003" name="Proc. Natl. Acad. Sci. U.S.A.">
        <title>Complete genome sequence of the marine planctomycete Pirellula sp. strain 1.</title>
        <authorList>
            <person name="Gloeckner F.O."/>
            <person name="Kube M."/>
            <person name="Bauer M."/>
            <person name="Teeling H."/>
            <person name="Lombardot T."/>
            <person name="Ludwig W."/>
            <person name="Gade D."/>
            <person name="Beck A."/>
            <person name="Borzym K."/>
            <person name="Heitmann K."/>
            <person name="Rabus R."/>
            <person name="Schlesner H."/>
            <person name="Amann R."/>
            <person name="Reinhardt R."/>
        </authorList>
    </citation>
    <scope>NUCLEOTIDE SEQUENCE [LARGE SCALE GENOMIC DNA]</scope>
    <source>
        <strain evidence="2">DSM 10527 / NCIMB 13988 / SH1</strain>
    </source>
</reference>
<dbReference type="AlphaFoldDB" id="Q7UMP7"/>
<dbReference type="Proteomes" id="UP000001025">
    <property type="component" value="Chromosome"/>
</dbReference>
<dbReference type="KEGG" id="rba:RB8689"/>
<dbReference type="STRING" id="243090.RB8689"/>
<proteinExistence type="predicted"/>
<protein>
    <submittedName>
        <fullName evidence="1">Uncharacterized protein</fullName>
    </submittedName>
</protein>
<dbReference type="EnsemblBacteria" id="CAD75869">
    <property type="protein sequence ID" value="CAD75869"/>
    <property type="gene ID" value="RB8689"/>
</dbReference>
<evidence type="ECO:0000313" key="2">
    <source>
        <dbReference type="Proteomes" id="UP000001025"/>
    </source>
</evidence>
<keyword evidence="2" id="KW-1185">Reference proteome</keyword>
<dbReference type="InParanoid" id="Q7UMP7"/>
<accession>Q7UMP7</accession>
<gene>
    <name evidence="1" type="ordered locus">RB8689</name>
</gene>
<dbReference type="HOGENOM" id="CLU_3295580_0_0_0"/>
<sequence length="40" mass="4740">MTFTDELWSTQWRSCSFQMLCCNASPKTSFRERCSNAETR</sequence>